<dbReference type="Gene3D" id="3.40.50.1480">
    <property type="entry name" value="Adenosylhomocysteinase-like"/>
    <property type="match status" value="1"/>
</dbReference>
<dbReference type="GO" id="GO:0006730">
    <property type="term" value="P:one-carbon metabolic process"/>
    <property type="evidence" value="ECO:0007669"/>
    <property type="project" value="UniProtKB-KW"/>
</dbReference>
<evidence type="ECO:0000313" key="6">
    <source>
        <dbReference type="EMBL" id="PIK44230.1"/>
    </source>
</evidence>
<comment type="cofactor">
    <cofactor evidence="1">
        <name>NAD(+)</name>
        <dbReference type="ChEBI" id="CHEBI:57540"/>
    </cofactor>
</comment>
<dbReference type="OrthoDB" id="10007170at2759"/>
<sequence>MEGYEVTTMDEACKKGQVFVSATGCDDIICPRHFEQMPDNAIVCNIGHFDTEIDMKWLNANNVEKINIKAQVDRFKLCNGRHVIVLAEGGTVNLGCASGHPSFVMSTSFTNQVLAQIELWTRPEQYPVGVYRLPKKLDEEVAAAHLDHLGVKLTKLTDAQANNLGLNPEGPFKPDHYRY</sequence>
<evidence type="ECO:0000313" key="7">
    <source>
        <dbReference type="Proteomes" id="UP000230750"/>
    </source>
</evidence>
<evidence type="ECO:0000256" key="1">
    <source>
        <dbReference type="ARBA" id="ARBA00001911"/>
    </source>
</evidence>
<proteinExistence type="inferred from homology"/>
<keyword evidence="7" id="KW-1185">Reference proteome</keyword>
<name>A0A2G8K8A0_STIJA</name>
<dbReference type="SUPFAM" id="SSF52283">
    <property type="entry name" value="Formate/glycerate dehydrogenase catalytic domain-like"/>
    <property type="match status" value="1"/>
</dbReference>
<evidence type="ECO:0000259" key="5">
    <source>
        <dbReference type="SMART" id="SM00997"/>
    </source>
</evidence>
<dbReference type="STRING" id="307972.A0A2G8K8A0"/>
<reference evidence="6 7" key="1">
    <citation type="journal article" date="2017" name="PLoS Biol.">
        <title>The sea cucumber genome provides insights into morphological evolution and visceral regeneration.</title>
        <authorList>
            <person name="Zhang X."/>
            <person name="Sun L."/>
            <person name="Yuan J."/>
            <person name="Sun Y."/>
            <person name="Gao Y."/>
            <person name="Zhang L."/>
            <person name="Li S."/>
            <person name="Dai H."/>
            <person name="Hamel J.F."/>
            <person name="Liu C."/>
            <person name="Yu Y."/>
            <person name="Liu S."/>
            <person name="Lin W."/>
            <person name="Guo K."/>
            <person name="Jin S."/>
            <person name="Xu P."/>
            <person name="Storey K.B."/>
            <person name="Huan P."/>
            <person name="Zhang T."/>
            <person name="Zhou Y."/>
            <person name="Zhang J."/>
            <person name="Lin C."/>
            <person name="Li X."/>
            <person name="Xing L."/>
            <person name="Huo D."/>
            <person name="Sun M."/>
            <person name="Wang L."/>
            <person name="Mercier A."/>
            <person name="Li F."/>
            <person name="Yang H."/>
            <person name="Xiang J."/>
        </authorList>
    </citation>
    <scope>NUCLEOTIDE SEQUENCE [LARGE SCALE GENOMIC DNA]</scope>
    <source>
        <strain evidence="6">Shaxun</strain>
        <tissue evidence="6">Muscle</tissue>
    </source>
</reference>
<dbReference type="GO" id="GO:0004013">
    <property type="term" value="F:adenosylhomocysteinase activity"/>
    <property type="evidence" value="ECO:0007669"/>
    <property type="project" value="TreeGrafter"/>
</dbReference>
<comment type="similarity">
    <text evidence="2">Belongs to the adenosylhomocysteinase family.</text>
</comment>
<dbReference type="InterPro" id="IPR015878">
    <property type="entry name" value="Ado_hCys_hydrolase_NAD-bd"/>
</dbReference>
<dbReference type="SMART" id="SM00997">
    <property type="entry name" value="AdoHcyase_NAD"/>
    <property type="match status" value="1"/>
</dbReference>
<dbReference type="PANTHER" id="PTHR23420:SF0">
    <property type="entry name" value="ADENOSYLHOMOCYSTEINASE"/>
    <property type="match status" value="1"/>
</dbReference>
<dbReference type="EMBL" id="MRZV01000788">
    <property type="protein sequence ID" value="PIK44230.1"/>
    <property type="molecule type" value="Genomic_DNA"/>
</dbReference>
<dbReference type="Pfam" id="PF00670">
    <property type="entry name" value="AdoHcyase_NAD"/>
    <property type="match status" value="1"/>
</dbReference>
<dbReference type="GO" id="GO:0033353">
    <property type="term" value="P:S-adenosylmethionine cycle"/>
    <property type="evidence" value="ECO:0007669"/>
    <property type="project" value="TreeGrafter"/>
</dbReference>
<keyword evidence="3" id="KW-0554">One-carbon metabolism</keyword>
<comment type="caution">
    <text evidence="6">The sequence shown here is derived from an EMBL/GenBank/DDBJ whole genome shotgun (WGS) entry which is preliminary data.</text>
</comment>
<evidence type="ECO:0000256" key="2">
    <source>
        <dbReference type="ARBA" id="ARBA00007122"/>
    </source>
</evidence>
<dbReference type="SUPFAM" id="SSF51735">
    <property type="entry name" value="NAD(P)-binding Rossmann-fold domains"/>
    <property type="match status" value="1"/>
</dbReference>
<feature type="domain" description="S-adenosyl-L-homocysteine hydrolase NAD binding" evidence="5">
    <location>
        <begin position="1"/>
        <end position="99"/>
    </location>
</feature>
<dbReference type="Proteomes" id="UP000230750">
    <property type="component" value="Unassembled WGS sequence"/>
</dbReference>
<dbReference type="Gene3D" id="3.40.50.720">
    <property type="entry name" value="NAD(P)-binding Rossmann-like Domain"/>
    <property type="match status" value="1"/>
</dbReference>
<dbReference type="GO" id="GO:0005829">
    <property type="term" value="C:cytosol"/>
    <property type="evidence" value="ECO:0007669"/>
    <property type="project" value="TreeGrafter"/>
</dbReference>
<evidence type="ECO:0000256" key="3">
    <source>
        <dbReference type="ARBA" id="ARBA00022563"/>
    </source>
</evidence>
<dbReference type="InterPro" id="IPR036291">
    <property type="entry name" value="NAD(P)-bd_dom_sf"/>
</dbReference>
<dbReference type="InterPro" id="IPR042172">
    <property type="entry name" value="Adenosylhomocyst_ase-like_sf"/>
</dbReference>
<dbReference type="AlphaFoldDB" id="A0A2G8K8A0"/>
<organism evidence="6 7">
    <name type="scientific">Stichopus japonicus</name>
    <name type="common">Sea cucumber</name>
    <dbReference type="NCBI Taxonomy" id="307972"/>
    <lineage>
        <taxon>Eukaryota</taxon>
        <taxon>Metazoa</taxon>
        <taxon>Echinodermata</taxon>
        <taxon>Eleutherozoa</taxon>
        <taxon>Echinozoa</taxon>
        <taxon>Holothuroidea</taxon>
        <taxon>Aspidochirotacea</taxon>
        <taxon>Aspidochirotida</taxon>
        <taxon>Stichopodidae</taxon>
        <taxon>Apostichopus</taxon>
    </lineage>
</organism>
<dbReference type="SMART" id="SM00996">
    <property type="entry name" value="AdoHcyase"/>
    <property type="match status" value="1"/>
</dbReference>
<evidence type="ECO:0000256" key="4">
    <source>
        <dbReference type="ARBA" id="ARBA00023027"/>
    </source>
</evidence>
<gene>
    <name evidence="6" type="ORF">BSL78_18912</name>
</gene>
<protein>
    <submittedName>
        <fullName evidence="6">Putative adenosylhomocysteinase</fullName>
    </submittedName>
</protein>
<keyword evidence="4" id="KW-0520">NAD</keyword>
<dbReference type="SMR" id="A0A2G8K8A0"/>
<accession>A0A2G8K8A0</accession>
<dbReference type="InterPro" id="IPR000043">
    <property type="entry name" value="Adenosylhomocysteinase-like"/>
</dbReference>
<dbReference type="PANTHER" id="PTHR23420">
    <property type="entry name" value="ADENOSYLHOMOCYSTEINASE"/>
    <property type="match status" value="1"/>
</dbReference>